<dbReference type="InterPro" id="IPR028082">
    <property type="entry name" value="Peripla_BP_I"/>
</dbReference>
<evidence type="ECO:0000313" key="2">
    <source>
        <dbReference type="EMBL" id="SEI40646.1"/>
    </source>
</evidence>
<reference evidence="3" key="1">
    <citation type="submission" date="2016-10" db="EMBL/GenBank/DDBJ databases">
        <authorList>
            <person name="Varghese N."/>
            <person name="Submissions S."/>
        </authorList>
    </citation>
    <scope>NUCLEOTIDE SEQUENCE [LARGE SCALE GENOMIC DNA]</scope>
    <source>
        <strain evidence="3">DSM 7165</strain>
    </source>
</reference>
<gene>
    <name evidence="2" type="ORF">SAMN05421831_101329</name>
</gene>
<evidence type="ECO:0008006" key="4">
    <source>
        <dbReference type="Google" id="ProtNLM"/>
    </source>
</evidence>
<dbReference type="InterPro" id="IPR007443">
    <property type="entry name" value="LpoA"/>
</dbReference>
<dbReference type="PROSITE" id="PS51257">
    <property type="entry name" value="PROKAR_LIPOPROTEIN"/>
    <property type="match status" value="1"/>
</dbReference>
<protein>
    <recommendedName>
        <fullName evidence="4">Penicillin-binding protein activator</fullName>
    </recommendedName>
</protein>
<dbReference type="CDD" id="cd06339">
    <property type="entry name" value="PBP1_YraM_LppC_lipoprotein-like"/>
    <property type="match status" value="1"/>
</dbReference>
<dbReference type="GO" id="GO:0031241">
    <property type="term" value="C:periplasmic side of cell outer membrane"/>
    <property type="evidence" value="ECO:0007669"/>
    <property type="project" value="TreeGrafter"/>
</dbReference>
<proteinExistence type="predicted"/>
<dbReference type="GO" id="GO:0030234">
    <property type="term" value="F:enzyme regulator activity"/>
    <property type="evidence" value="ECO:0007669"/>
    <property type="project" value="TreeGrafter"/>
</dbReference>
<dbReference type="Gene3D" id="1.25.40.650">
    <property type="match status" value="1"/>
</dbReference>
<dbReference type="PANTHER" id="PTHR38038">
    <property type="entry name" value="PENICILLIN-BINDING PROTEIN ACTIVATOR LPOA"/>
    <property type="match status" value="1"/>
</dbReference>
<sequence length="632" mass="70613">MDCSASKPLSGSQPQGQFLPVFFVLVLLTSLLTGCASSPSSSRPSLPFTTSRISVDDLLRQAQTMPAPQAAALRLDVLERLVAAQEYTRALQVAPVISPSLLTRQGQWRLLQAHTQAALTLGQAQQALAWLERLGPNLLPSLTFGEQMQFHRQRAQAYQALSEHEGAARAYFQLARLQPEQEARLSYQALWQSLMRLDAIQLGAMSQQEPQGELKGWFELAYLRQQSGQEISYLFDEVLRWQTRYPEHPASSQLPKDVALLTRMAQNPVQQIAVFLPETGALATPAEALRNGLIAHQLFASQQGLPAPRLKFYNTEGADLDALYQRARAEGADFVVGPLAKAKVTQLQQKSTLPLPTLALNYGTNTTRNPDLIEFGLSAEDEAQQVAHKAWSQGLKRALVLIPQDPWGERVLASFEASWHKLGGQLVHVERYSANQPLVESVSRLLDIPQSEARKDKLVQLIRRKIEFTPRPRQDADWLFLLGLPSVARQVKPALAYYFAADLPVLATSHVYTGEPNPEQDRDLNGIQFCDLPWHLDSSDLLNQRIRAAWPQQMLHYSRLYAMGSDAYLLATRMPMLKALPNSRLLGGTGHLSLEQGRIRRELFWAYFADGLPMRGDRHAQPTDTSTADDEE</sequence>
<dbReference type="GO" id="GO:0009252">
    <property type="term" value="P:peptidoglycan biosynthetic process"/>
    <property type="evidence" value="ECO:0007669"/>
    <property type="project" value="TreeGrafter"/>
</dbReference>
<dbReference type="Proteomes" id="UP000242999">
    <property type="component" value="Unassembled WGS sequence"/>
</dbReference>
<dbReference type="Gene3D" id="3.40.50.2300">
    <property type="match status" value="2"/>
</dbReference>
<keyword evidence="1" id="KW-0472">Membrane</keyword>
<dbReference type="SUPFAM" id="SSF53822">
    <property type="entry name" value="Periplasmic binding protein-like I"/>
    <property type="match status" value="1"/>
</dbReference>
<evidence type="ECO:0000256" key="1">
    <source>
        <dbReference type="ARBA" id="ARBA00023136"/>
    </source>
</evidence>
<accession>A0A1H6QFH1</accession>
<evidence type="ECO:0000313" key="3">
    <source>
        <dbReference type="Proteomes" id="UP000242999"/>
    </source>
</evidence>
<dbReference type="EMBL" id="FNYH01000001">
    <property type="protein sequence ID" value="SEI40646.1"/>
    <property type="molecule type" value="Genomic_DNA"/>
</dbReference>
<dbReference type="AlphaFoldDB" id="A0A1H6QFH1"/>
<dbReference type="PANTHER" id="PTHR38038:SF1">
    <property type="entry name" value="PENICILLIN-BINDING PROTEIN ACTIVATOR LPOA"/>
    <property type="match status" value="1"/>
</dbReference>
<dbReference type="STRING" id="64971.SAMN05421831_101329"/>
<name>A0A1H6QFH1_9GAMM</name>
<dbReference type="RefSeq" id="WP_177166740.1">
    <property type="nucleotide sequence ID" value="NZ_FNYH01000001.1"/>
</dbReference>
<dbReference type="Pfam" id="PF04348">
    <property type="entry name" value="LppC"/>
    <property type="match status" value="1"/>
</dbReference>
<organism evidence="2 3">
    <name type="scientific">Allopseudospirillum japonicum</name>
    <dbReference type="NCBI Taxonomy" id="64971"/>
    <lineage>
        <taxon>Bacteria</taxon>
        <taxon>Pseudomonadati</taxon>
        <taxon>Pseudomonadota</taxon>
        <taxon>Gammaproteobacteria</taxon>
        <taxon>Oceanospirillales</taxon>
        <taxon>Oceanospirillaceae</taxon>
        <taxon>Allopseudospirillum</taxon>
    </lineage>
</organism>
<keyword evidence="3" id="KW-1185">Reference proteome</keyword>